<dbReference type="InterPro" id="IPR011251">
    <property type="entry name" value="Luciferase-like_dom"/>
</dbReference>
<dbReference type="InterPro" id="IPR036661">
    <property type="entry name" value="Luciferase-like_sf"/>
</dbReference>
<dbReference type="InterPro" id="IPR050564">
    <property type="entry name" value="F420-G6PD/mer"/>
</dbReference>
<keyword evidence="4" id="KW-1185">Reference proteome</keyword>
<evidence type="ECO:0000313" key="3">
    <source>
        <dbReference type="EMBL" id="MFC5823497.1"/>
    </source>
</evidence>
<dbReference type="EC" id="1.-.-.-" evidence="3"/>
<accession>A0ABW1CDR5</accession>
<dbReference type="Pfam" id="PF00296">
    <property type="entry name" value="Bac_luciferase"/>
    <property type="match status" value="1"/>
</dbReference>
<dbReference type="SUPFAM" id="SSF51679">
    <property type="entry name" value="Bacterial luciferase-like"/>
    <property type="match status" value="1"/>
</dbReference>
<name>A0ABW1CDR5_9ACTN</name>
<dbReference type="PANTHER" id="PTHR43244:SF1">
    <property type="entry name" value="5,10-METHYLENETETRAHYDROMETHANOPTERIN REDUCTASE"/>
    <property type="match status" value="1"/>
</dbReference>
<comment type="caution">
    <text evidence="3">The sequence shown here is derived from an EMBL/GenBank/DDBJ whole genome shotgun (WGS) entry which is preliminary data.</text>
</comment>
<proteinExistence type="predicted"/>
<dbReference type="Proteomes" id="UP001596058">
    <property type="component" value="Unassembled WGS sequence"/>
</dbReference>
<dbReference type="EMBL" id="JBHSPA010000009">
    <property type="protein sequence ID" value="MFC5823497.1"/>
    <property type="molecule type" value="Genomic_DNA"/>
</dbReference>
<dbReference type="RefSeq" id="WP_379513030.1">
    <property type="nucleotide sequence ID" value="NZ_JBHSPA010000009.1"/>
</dbReference>
<dbReference type="PANTHER" id="PTHR43244">
    <property type="match status" value="1"/>
</dbReference>
<dbReference type="GO" id="GO:0016491">
    <property type="term" value="F:oxidoreductase activity"/>
    <property type="evidence" value="ECO:0007669"/>
    <property type="project" value="UniProtKB-KW"/>
</dbReference>
<sequence>MSEYVFGVSLNPTHDLSLAHDMTDAAEHGGLDLIGIQDHPYVGDFLDSFALIGHLLTRTTRLRFFPNVANLPLRPPAMLARTAGTLNVLSGGRFELGIGAGGYWDAIIKMGVPRRSAAEALAALEEAITVMRGMWSPGQNVRFDGDYYRVDGVQGAEAGTPPINVWIGAQGPRSLALTGRVANGWAAPIPSYLPYERWAGSNQIIDKAAEDAGRDPGSVVRLAQVVGTVEAGGSGPGTARMTTGADPLRAGADGWAAELTRLATEQPFTGFVFWPERQSVDQVRRFTEEVVPLVKANLA</sequence>
<dbReference type="CDD" id="cd01097">
    <property type="entry name" value="Tetrahydromethanopterin_reductase"/>
    <property type="match status" value="1"/>
</dbReference>
<keyword evidence="1 3" id="KW-0560">Oxidoreductase</keyword>
<organism evidence="3 4">
    <name type="scientific">Nonomuraea insulae</name>
    <dbReference type="NCBI Taxonomy" id="1616787"/>
    <lineage>
        <taxon>Bacteria</taxon>
        <taxon>Bacillati</taxon>
        <taxon>Actinomycetota</taxon>
        <taxon>Actinomycetes</taxon>
        <taxon>Streptosporangiales</taxon>
        <taxon>Streptosporangiaceae</taxon>
        <taxon>Nonomuraea</taxon>
    </lineage>
</organism>
<evidence type="ECO:0000256" key="1">
    <source>
        <dbReference type="ARBA" id="ARBA00023002"/>
    </source>
</evidence>
<gene>
    <name evidence="3" type="ORF">ACFPZ3_06505</name>
</gene>
<reference evidence="4" key="1">
    <citation type="journal article" date="2019" name="Int. J. Syst. Evol. Microbiol.">
        <title>The Global Catalogue of Microorganisms (GCM) 10K type strain sequencing project: providing services to taxonomists for standard genome sequencing and annotation.</title>
        <authorList>
            <consortium name="The Broad Institute Genomics Platform"/>
            <consortium name="The Broad Institute Genome Sequencing Center for Infectious Disease"/>
            <person name="Wu L."/>
            <person name="Ma J."/>
        </authorList>
    </citation>
    <scope>NUCLEOTIDE SEQUENCE [LARGE SCALE GENOMIC DNA]</scope>
    <source>
        <strain evidence="4">CCUG 53903</strain>
    </source>
</reference>
<evidence type="ECO:0000313" key="4">
    <source>
        <dbReference type="Proteomes" id="UP001596058"/>
    </source>
</evidence>
<dbReference type="Gene3D" id="3.20.20.30">
    <property type="entry name" value="Luciferase-like domain"/>
    <property type="match status" value="1"/>
</dbReference>
<protein>
    <submittedName>
        <fullName evidence="3">LLM class flavin-dependent oxidoreductase</fullName>
        <ecNumber evidence="3">1.-.-.-</ecNumber>
    </submittedName>
</protein>
<evidence type="ECO:0000259" key="2">
    <source>
        <dbReference type="Pfam" id="PF00296"/>
    </source>
</evidence>
<feature type="domain" description="Luciferase-like" evidence="2">
    <location>
        <begin position="15"/>
        <end position="224"/>
    </location>
</feature>